<protein>
    <submittedName>
        <fullName evidence="1">Uncharacterized protein</fullName>
    </submittedName>
</protein>
<sequence length="81" mass="9710">MRRQFGEFGGGWRWRVVMESRRVEVSKWRWRDVEFLQKVAVESGLKGGSAQVELWRWSFAKSCDGVWKWRSGVEVEFDKIK</sequence>
<dbReference type="EMBL" id="CM047741">
    <property type="protein sequence ID" value="KAJ0038125.1"/>
    <property type="molecule type" value="Genomic_DNA"/>
</dbReference>
<gene>
    <name evidence="1" type="ORF">Pint_23441</name>
</gene>
<accession>A0ACC0YL82</accession>
<keyword evidence="2" id="KW-1185">Reference proteome</keyword>
<comment type="caution">
    <text evidence="1">The sequence shown here is derived from an EMBL/GenBank/DDBJ whole genome shotgun (WGS) entry which is preliminary data.</text>
</comment>
<organism evidence="1 2">
    <name type="scientific">Pistacia integerrima</name>
    <dbReference type="NCBI Taxonomy" id="434235"/>
    <lineage>
        <taxon>Eukaryota</taxon>
        <taxon>Viridiplantae</taxon>
        <taxon>Streptophyta</taxon>
        <taxon>Embryophyta</taxon>
        <taxon>Tracheophyta</taxon>
        <taxon>Spermatophyta</taxon>
        <taxon>Magnoliopsida</taxon>
        <taxon>eudicotyledons</taxon>
        <taxon>Gunneridae</taxon>
        <taxon>Pentapetalae</taxon>
        <taxon>rosids</taxon>
        <taxon>malvids</taxon>
        <taxon>Sapindales</taxon>
        <taxon>Anacardiaceae</taxon>
        <taxon>Pistacia</taxon>
    </lineage>
</organism>
<dbReference type="Proteomes" id="UP001163603">
    <property type="component" value="Chromosome 6"/>
</dbReference>
<evidence type="ECO:0000313" key="2">
    <source>
        <dbReference type="Proteomes" id="UP001163603"/>
    </source>
</evidence>
<evidence type="ECO:0000313" key="1">
    <source>
        <dbReference type="EMBL" id="KAJ0038125.1"/>
    </source>
</evidence>
<reference evidence="2" key="1">
    <citation type="journal article" date="2023" name="G3 (Bethesda)">
        <title>Genome assembly and association tests identify interacting loci associated with vigor, precocity, and sex in interspecific pistachio rootstocks.</title>
        <authorList>
            <person name="Palmer W."/>
            <person name="Jacygrad E."/>
            <person name="Sagayaradj S."/>
            <person name="Cavanaugh K."/>
            <person name="Han R."/>
            <person name="Bertier L."/>
            <person name="Beede B."/>
            <person name="Kafkas S."/>
            <person name="Golino D."/>
            <person name="Preece J."/>
            <person name="Michelmore R."/>
        </authorList>
    </citation>
    <scope>NUCLEOTIDE SEQUENCE [LARGE SCALE GENOMIC DNA]</scope>
</reference>
<name>A0ACC0YL82_9ROSI</name>
<proteinExistence type="predicted"/>